<keyword evidence="2" id="KW-1185">Reference proteome</keyword>
<evidence type="ECO:0000313" key="1">
    <source>
        <dbReference type="EMBL" id="KAF3596400.1"/>
    </source>
</evidence>
<accession>A0ABQ7EIP2</accession>
<sequence>MLVAFASNTLNWGSSGKVIGSSSSKDMDLIALCRLSAMPKVVESERRSSGGRVGSKAVVLTIYLQFISQNLAAVLNESIGLG</sequence>
<gene>
    <name evidence="1" type="ORF">DY000_02026518</name>
</gene>
<reference evidence="1 2" key="1">
    <citation type="journal article" date="2020" name="BMC Genomics">
        <title>Intraspecific diversification of the crop wild relative Brassica cretica Lam. using demographic model selection.</title>
        <authorList>
            <person name="Kioukis A."/>
            <person name="Michalopoulou V.A."/>
            <person name="Briers L."/>
            <person name="Pirintsos S."/>
            <person name="Studholme D.J."/>
            <person name="Pavlidis P."/>
            <person name="Sarris P.F."/>
        </authorList>
    </citation>
    <scope>NUCLEOTIDE SEQUENCE [LARGE SCALE GENOMIC DNA]</scope>
    <source>
        <strain evidence="2">cv. PFS-1207/04</strain>
    </source>
</reference>
<evidence type="ECO:0000313" key="2">
    <source>
        <dbReference type="Proteomes" id="UP000266723"/>
    </source>
</evidence>
<comment type="caution">
    <text evidence="1">The sequence shown here is derived from an EMBL/GenBank/DDBJ whole genome shotgun (WGS) entry which is preliminary data.</text>
</comment>
<organism evidence="1 2">
    <name type="scientific">Brassica cretica</name>
    <name type="common">Mustard</name>
    <dbReference type="NCBI Taxonomy" id="69181"/>
    <lineage>
        <taxon>Eukaryota</taxon>
        <taxon>Viridiplantae</taxon>
        <taxon>Streptophyta</taxon>
        <taxon>Embryophyta</taxon>
        <taxon>Tracheophyta</taxon>
        <taxon>Spermatophyta</taxon>
        <taxon>Magnoliopsida</taxon>
        <taxon>eudicotyledons</taxon>
        <taxon>Gunneridae</taxon>
        <taxon>Pentapetalae</taxon>
        <taxon>rosids</taxon>
        <taxon>malvids</taxon>
        <taxon>Brassicales</taxon>
        <taxon>Brassicaceae</taxon>
        <taxon>Brassiceae</taxon>
        <taxon>Brassica</taxon>
    </lineage>
</organism>
<proteinExistence type="predicted"/>
<dbReference type="EMBL" id="QGKV02000299">
    <property type="protein sequence ID" value="KAF3596400.1"/>
    <property type="molecule type" value="Genomic_DNA"/>
</dbReference>
<name>A0ABQ7EIP2_BRACR</name>
<dbReference type="Proteomes" id="UP000266723">
    <property type="component" value="Unassembled WGS sequence"/>
</dbReference>
<protein>
    <submittedName>
        <fullName evidence="1">Uncharacterized protein</fullName>
    </submittedName>
</protein>